<keyword evidence="2" id="KW-0732">Signal</keyword>
<accession>A0A5C8D8H8</accession>
<dbReference type="Proteomes" id="UP000324638">
    <property type="component" value="Unassembled WGS sequence"/>
</dbReference>
<dbReference type="PROSITE" id="PS51257">
    <property type="entry name" value="PROKAR_LIPOPROTEIN"/>
    <property type="match status" value="1"/>
</dbReference>
<evidence type="ECO:0000313" key="3">
    <source>
        <dbReference type="EMBL" id="TXJ20771.1"/>
    </source>
</evidence>
<evidence type="ECO:0000313" key="4">
    <source>
        <dbReference type="Proteomes" id="UP000324638"/>
    </source>
</evidence>
<name>A0A5C8D8H8_9SPIR</name>
<dbReference type="AlphaFoldDB" id="A0A5C8D8H8"/>
<gene>
    <name evidence="3" type="ORF">EPJ79_06430</name>
</gene>
<feature type="chain" id="PRO_5023022229" evidence="2">
    <location>
        <begin position="23"/>
        <end position="298"/>
    </location>
</feature>
<feature type="compositionally biased region" description="Low complexity" evidence="1">
    <location>
        <begin position="36"/>
        <end position="50"/>
    </location>
</feature>
<proteinExistence type="predicted"/>
<dbReference type="EMBL" id="SAXU01000001">
    <property type="protein sequence ID" value="TXJ20771.1"/>
    <property type="molecule type" value="Genomic_DNA"/>
</dbReference>
<dbReference type="RefSeq" id="WP_147738869.1">
    <property type="nucleotide sequence ID" value="NZ_SAXU01000001.1"/>
</dbReference>
<protein>
    <submittedName>
        <fullName evidence="3">Uncharacterized protein</fullName>
    </submittedName>
</protein>
<comment type="caution">
    <text evidence="3">The sequence shown here is derived from an EMBL/GenBank/DDBJ whole genome shotgun (WGS) entry which is preliminary data.</text>
</comment>
<sequence>MLKAKLLWKVAIIVLIATLSIAGLTSCGGAATEPTSFSSSGGENNGGETPAPEPTPEPEPEVYPEYTYYTVRVPFANSGGYNATARVSYQDQEGLNKLWKAMMRRQGMGDGQIFYIGNRGGHNGGRSGINKTHYLFNGDMYFYLLDNMDICYQGVVLKKFLGAVIIPYANQQNTYTIGAVYRHVPSGMSYTYLNSDGVNIFMGCYDGRQQNDIDIVLMNPTKNGREFNGYGVDVYYKERGKGVAWGQDAANFLGKDPKELMSSLPKIEHFGYIGGNWWHVITFEAGRDPSGWGRGPRG</sequence>
<evidence type="ECO:0000256" key="1">
    <source>
        <dbReference type="SAM" id="MobiDB-lite"/>
    </source>
</evidence>
<feature type="region of interest" description="Disordered" evidence="1">
    <location>
        <begin position="32"/>
        <end position="62"/>
    </location>
</feature>
<organism evidence="3 4">
    <name type="scientific">Brachyspira aalborgi</name>
    <dbReference type="NCBI Taxonomy" id="29522"/>
    <lineage>
        <taxon>Bacteria</taxon>
        <taxon>Pseudomonadati</taxon>
        <taxon>Spirochaetota</taxon>
        <taxon>Spirochaetia</taxon>
        <taxon>Brachyspirales</taxon>
        <taxon>Brachyspiraceae</taxon>
        <taxon>Brachyspira</taxon>
    </lineage>
</organism>
<reference evidence="3 4" key="1">
    <citation type="journal article" date="1992" name="Lakartidningen">
        <title>[Penicillin V and not amoxicillin is the first choice preparation in acute otitis].</title>
        <authorList>
            <person name="Kamme C."/>
            <person name="Lundgren K."/>
            <person name="Prellner K."/>
        </authorList>
    </citation>
    <scope>NUCLEOTIDE SEQUENCE [LARGE SCALE GENOMIC DNA]</scope>
    <source>
        <strain evidence="3 4">513A</strain>
    </source>
</reference>
<evidence type="ECO:0000256" key="2">
    <source>
        <dbReference type="SAM" id="SignalP"/>
    </source>
</evidence>
<feature type="signal peptide" evidence="2">
    <location>
        <begin position="1"/>
        <end position="22"/>
    </location>
</feature>